<dbReference type="InterPro" id="IPR011067">
    <property type="entry name" value="Plasmid_toxin/cell-grow_inhib"/>
</dbReference>
<dbReference type="EMBL" id="CAJVQB010000449">
    <property type="protein sequence ID" value="CAG8489707.1"/>
    <property type="molecule type" value="Genomic_DNA"/>
</dbReference>
<proteinExistence type="predicted"/>
<dbReference type="SUPFAM" id="SSF50118">
    <property type="entry name" value="Cell growth inhibitor/plasmid maintenance toxic component"/>
    <property type="match status" value="1"/>
</dbReference>
<reference evidence="1 2" key="1">
    <citation type="submission" date="2021-06" db="EMBL/GenBank/DDBJ databases">
        <authorList>
            <person name="Kallberg Y."/>
            <person name="Tangrot J."/>
            <person name="Rosling A."/>
        </authorList>
    </citation>
    <scope>NUCLEOTIDE SEQUENCE [LARGE SCALE GENOMIC DNA]</scope>
    <source>
        <strain evidence="1 2">120-4 pot B 10/14</strain>
    </source>
</reference>
<protein>
    <submittedName>
        <fullName evidence="1">13538_t:CDS:1</fullName>
    </submittedName>
</protein>
<sequence>MKEILLIKTSESEKIRNILNREHIDYQIIYDDILQDKDLTEEEIYRRDMRLANQDPERQKEIKFWDKIQATMMNEIEIKPRFGEVYKCAFYDETIGTEIREPRPVVVDNKEGKVMTDQIHNIDKQRLKEKIGELSTEQMAEIIKQLRMLINLFPDKIKAKL</sequence>
<gene>
    <name evidence="1" type="ORF">GMARGA_LOCUS1659</name>
</gene>
<accession>A0ABM8VZZ7</accession>
<dbReference type="Pfam" id="PF02452">
    <property type="entry name" value="PemK_toxin"/>
    <property type="match status" value="1"/>
</dbReference>
<organism evidence="1 2">
    <name type="scientific">Gigaspora margarita</name>
    <dbReference type="NCBI Taxonomy" id="4874"/>
    <lineage>
        <taxon>Eukaryota</taxon>
        <taxon>Fungi</taxon>
        <taxon>Fungi incertae sedis</taxon>
        <taxon>Mucoromycota</taxon>
        <taxon>Glomeromycotina</taxon>
        <taxon>Glomeromycetes</taxon>
        <taxon>Diversisporales</taxon>
        <taxon>Gigasporaceae</taxon>
        <taxon>Gigaspora</taxon>
    </lineage>
</organism>
<dbReference type="InterPro" id="IPR003477">
    <property type="entry name" value="PemK-like"/>
</dbReference>
<evidence type="ECO:0000313" key="1">
    <source>
        <dbReference type="EMBL" id="CAG8489707.1"/>
    </source>
</evidence>
<keyword evidence="2" id="KW-1185">Reference proteome</keyword>
<dbReference type="Gene3D" id="2.30.30.110">
    <property type="match status" value="1"/>
</dbReference>
<dbReference type="Proteomes" id="UP000789901">
    <property type="component" value="Unassembled WGS sequence"/>
</dbReference>
<evidence type="ECO:0000313" key="2">
    <source>
        <dbReference type="Proteomes" id="UP000789901"/>
    </source>
</evidence>
<comment type="caution">
    <text evidence="1">The sequence shown here is derived from an EMBL/GenBank/DDBJ whole genome shotgun (WGS) entry which is preliminary data.</text>
</comment>
<name>A0ABM8VZZ7_GIGMA</name>